<evidence type="ECO:0000313" key="2">
    <source>
        <dbReference type="Proteomes" id="UP000824504"/>
    </source>
</evidence>
<dbReference type="Pfam" id="PF01209">
    <property type="entry name" value="Ubie_methyltran"/>
    <property type="match status" value="1"/>
</dbReference>
<dbReference type="RefSeq" id="WP_219081236.1">
    <property type="nucleotide sequence ID" value="NZ_CP079216.1"/>
</dbReference>
<dbReference type="CDD" id="cd02440">
    <property type="entry name" value="AdoMet_MTases"/>
    <property type="match status" value="1"/>
</dbReference>
<organism evidence="1 2">
    <name type="scientific">Tessaracoccus palaemonis</name>
    <dbReference type="NCBI Taxonomy" id="2829499"/>
    <lineage>
        <taxon>Bacteria</taxon>
        <taxon>Bacillati</taxon>
        <taxon>Actinomycetota</taxon>
        <taxon>Actinomycetes</taxon>
        <taxon>Propionibacteriales</taxon>
        <taxon>Propionibacteriaceae</taxon>
        <taxon>Tessaracoccus</taxon>
    </lineage>
</organism>
<evidence type="ECO:0000313" key="1">
    <source>
        <dbReference type="EMBL" id="QXT62403.1"/>
    </source>
</evidence>
<dbReference type="EC" id="2.1.1.-" evidence="1"/>
<keyword evidence="1" id="KW-0808">Transferase</keyword>
<keyword evidence="2" id="KW-1185">Reference proteome</keyword>
<proteinExistence type="predicted"/>
<name>A0ABX8SJT8_9ACTN</name>
<gene>
    <name evidence="1" type="ORF">KDB89_11690</name>
</gene>
<dbReference type="GO" id="GO:0008168">
    <property type="term" value="F:methyltransferase activity"/>
    <property type="evidence" value="ECO:0007669"/>
    <property type="project" value="UniProtKB-KW"/>
</dbReference>
<accession>A0ABX8SJT8</accession>
<dbReference type="PANTHER" id="PTHR43591">
    <property type="entry name" value="METHYLTRANSFERASE"/>
    <property type="match status" value="1"/>
</dbReference>
<sequence>MHDLRARFDHGADHYDLLVSLNPGYHRHLRSAAAELADRLRGIDAPRVLDLACGSGASTRAVVDALPAGATVHGIDLSRGMLAQAARHTWPAGVTFEQGRVGDLDTARIGEGSWDAVFASYLFRNIPEAGRDGALAEVARLLKPGGHLITQEYSVAGSPGADLRWTLVSWSIIIPLGSVVDRDPDLYRYLWRSARRFDSPAAFMDRIADAGFRDVRTRTVSGWQRGILHTFAAVRP</sequence>
<keyword evidence="1" id="KW-0489">Methyltransferase</keyword>
<dbReference type="Proteomes" id="UP000824504">
    <property type="component" value="Chromosome"/>
</dbReference>
<dbReference type="GO" id="GO:0032259">
    <property type="term" value="P:methylation"/>
    <property type="evidence" value="ECO:0007669"/>
    <property type="project" value="UniProtKB-KW"/>
</dbReference>
<reference evidence="1 2" key="1">
    <citation type="submission" date="2021-07" db="EMBL/GenBank/DDBJ databases">
        <title>complete genome sequencing of Tessaracoccus sp.J1M15.</title>
        <authorList>
            <person name="Bae J.-W."/>
            <person name="Kim D.-y."/>
        </authorList>
    </citation>
    <scope>NUCLEOTIDE SEQUENCE [LARGE SCALE GENOMIC DNA]</scope>
    <source>
        <strain evidence="1 2">J1M15</strain>
    </source>
</reference>
<dbReference type="EMBL" id="CP079216">
    <property type="protein sequence ID" value="QXT62403.1"/>
    <property type="molecule type" value="Genomic_DNA"/>
</dbReference>
<protein>
    <submittedName>
        <fullName evidence="1">Class I SAM-dependent methyltransferase</fullName>
        <ecNumber evidence="1">2.1.1.-</ecNumber>
    </submittedName>
</protein>